<dbReference type="InterPro" id="IPR036415">
    <property type="entry name" value="Lamin_tail_dom_sf"/>
</dbReference>
<feature type="region of interest" description="Disordered" evidence="1">
    <location>
        <begin position="181"/>
        <end position="241"/>
    </location>
</feature>
<dbReference type="SUPFAM" id="SSF56219">
    <property type="entry name" value="DNase I-like"/>
    <property type="match status" value="1"/>
</dbReference>
<evidence type="ECO:0000259" key="2">
    <source>
        <dbReference type="PROSITE" id="PS51841"/>
    </source>
</evidence>
<dbReference type="RefSeq" id="WP_163770521.1">
    <property type="nucleotide sequence ID" value="NZ_JAAGXA010000001.1"/>
</dbReference>
<dbReference type="Pfam" id="PF00932">
    <property type="entry name" value="LTD"/>
    <property type="match status" value="1"/>
</dbReference>
<name>A0A6P0HF91_9ACTN</name>
<dbReference type="EMBL" id="JAAGXA010000001">
    <property type="protein sequence ID" value="NEN77206.1"/>
    <property type="molecule type" value="Genomic_DNA"/>
</dbReference>
<dbReference type="GO" id="GO:0004519">
    <property type="term" value="F:endonuclease activity"/>
    <property type="evidence" value="ECO:0007669"/>
    <property type="project" value="UniProtKB-KW"/>
</dbReference>
<feature type="compositionally biased region" description="Acidic residues" evidence="1">
    <location>
        <begin position="231"/>
        <end position="241"/>
    </location>
</feature>
<dbReference type="AlphaFoldDB" id="A0A6P0HF91"/>
<dbReference type="PROSITE" id="PS51841">
    <property type="entry name" value="LTD"/>
    <property type="match status" value="1"/>
</dbReference>
<dbReference type="CDD" id="cd10283">
    <property type="entry name" value="MnuA_DNase1-like"/>
    <property type="match status" value="1"/>
</dbReference>
<comment type="caution">
    <text evidence="3">The sequence shown here is derived from an EMBL/GenBank/DDBJ whole genome shotgun (WGS) entry which is preliminary data.</text>
</comment>
<evidence type="ECO:0000313" key="4">
    <source>
        <dbReference type="Proteomes" id="UP000468687"/>
    </source>
</evidence>
<dbReference type="PANTHER" id="PTHR42834">
    <property type="entry name" value="ENDONUCLEASE/EXONUCLEASE/PHOSPHATASE FAMILY PROTEIN (AFU_ORTHOLOGUE AFUA_3G09210)"/>
    <property type="match status" value="1"/>
</dbReference>
<dbReference type="SUPFAM" id="SSF74853">
    <property type="entry name" value="Lamin A/C globular tail domain"/>
    <property type="match status" value="1"/>
</dbReference>
<protein>
    <submittedName>
        <fullName evidence="3">ExeM/NucH family extracellular endonuclease</fullName>
    </submittedName>
</protein>
<keyword evidence="4" id="KW-1185">Reference proteome</keyword>
<dbReference type="PANTHER" id="PTHR42834:SF1">
    <property type="entry name" value="ENDONUCLEASE_EXONUCLEASE_PHOSPHATASE FAMILY PROTEIN (AFU_ORTHOLOGUE AFUA_3G09210)"/>
    <property type="match status" value="1"/>
</dbReference>
<dbReference type="NCBIfam" id="NF033681">
    <property type="entry name" value="ExeM_NucH_DNase"/>
    <property type="match status" value="1"/>
</dbReference>
<dbReference type="InterPro" id="IPR001322">
    <property type="entry name" value="Lamin_tail_dom"/>
</dbReference>
<dbReference type="PROSITE" id="PS51318">
    <property type="entry name" value="TAT"/>
    <property type="match status" value="1"/>
</dbReference>
<dbReference type="Pfam" id="PF03372">
    <property type="entry name" value="Exo_endo_phos"/>
    <property type="match status" value="1"/>
</dbReference>
<dbReference type="InterPro" id="IPR006311">
    <property type="entry name" value="TAT_signal"/>
</dbReference>
<evidence type="ECO:0000256" key="1">
    <source>
        <dbReference type="SAM" id="MobiDB-lite"/>
    </source>
</evidence>
<feature type="domain" description="LTD" evidence="2">
    <location>
        <begin position="41"/>
        <end position="179"/>
    </location>
</feature>
<sequence length="1042" mass="108062">MLEPSPRPSPSRPPAEARRPRRALAAGLGLGLAASALAVLPAGSAAAALDGSGVVISEFYGGGGNGGAEYTHDFVELYNPTDAAVSLDGWSVQYRNNAGTSAAQVTPLTGSIPAGGHYLVQWAKGTGGTKALPTPDATGTVSASATGGQVWLASTTTALNPPVGNVTGAPIVDFLGASPTSPSYEGAPVTAPPANPTSLQRAADGKDRDDNSLDFVVAAPTPQNSGPAPEPEPEPEPEPVDPVDVTIAEIQGTGAETPLDRTALVRTRGVVTASYPTGGFDGFYLQTAGTGGDPKPAEGGASDAVFVWLGSSSVSYPEIGDHVEVVGLPTESNGLTRVDARAASQGSTAVLTEPAEAVKPRELVLPAPELREQYEGELVLPTEAYTVSNNFNLNNFGEIGLAVGDTPLITPTEVARPGTPELDDVKADNAARAIAIDDGSSTNFLGSATNKAIPLPWVSGGDVVRVNATATITDPVVIDWRNNTWKYQPTEQLTAEGDAPATFEDTRTAAPEEVGGDLQLATFNVLNYFTTTGEEWAVAGSGRSCTYYTDREGANVTNDRCDPNGPRGAANQANLERQEAKIVAAINAIDADVISLEEIENSAAFGLDRDEALATLVAALNEQAGADHWAYVPSPAAVPADEDVIRTAFIYQPASVETVGDSVIHDDEAVFFNAREPLAQAFKPAGGADDDAFAVIVNHFKSKSTSGAPSSGDNANGEQGAWNGDRVRQAESLADFTAEFAAEAGTEAVFLTGDFNSYTQEDPLQVLYGEGFTDIASEGEWSYSFSGMSGSLDHVLANEAATAMVTGSDIWEINAVESVAYEYSRSNYNATDFYAPDAYRSSDHEPHVVGIAVGEAEPAPATVVTPGTVQNAYGDVVRVPVQIETEGAAGGRVDLHWNGGIIGSADVVDGKAVVEVPRRVLTPKSYRVLVRYSGDATTQAADGGVTIQVGKARTNLLLSATQPLPAGRSGTLTIRIGNSSGFPATGWVNVVYGGKAFRVFATRGLATITLQPGRVGTHRASVYYEGSATVSPAFGTLSIRVG</sequence>
<dbReference type="InterPro" id="IPR036691">
    <property type="entry name" value="Endo/exonu/phosph_ase_sf"/>
</dbReference>
<dbReference type="CDD" id="cd04486">
    <property type="entry name" value="YhcR_OBF_like"/>
    <property type="match status" value="1"/>
</dbReference>
<feature type="compositionally biased region" description="Polar residues" evidence="1">
    <location>
        <begin position="703"/>
        <end position="717"/>
    </location>
</feature>
<organism evidence="3 4">
    <name type="scientific">Nocardioides zeae</name>
    <dbReference type="NCBI Taxonomy" id="1457234"/>
    <lineage>
        <taxon>Bacteria</taxon>
        <taxon>Bacillati</taxon>
        <taxon>Actinomycetota</taxon>
        <taxon>Actinomycetes</taxon>
        <taxon>Propionibacteriales</taxon>
        <taxon>Nocardioidaceae</taxon>
        <taxon>Nocardioides</taxon>
    </lineage>
</organism>
<gene>
    <name evidence="3" type="ORF">G3T38_02825</name>
</gene>
<reference evidence="3 4" key="1">
    <citation type="journal article" date="2014" name="Int. J. Syst. Evol. Microbiol.">
        <title>Nocardioides zeae sp. nov., isolated from the stem of Zea mays.</title>
        <authorList>
            <person name="Glaeser S.P."/>
            <person name="McInroy J.A."/>
            <person name="Busse H.J."/>
            <person name="Kampfer P."/>
        </authorList>
    </citation>
    <scope>NUCLEOTIDE SEQUENCE [LARGE SCALE GENOMIC DNA]</scope>
    <source>
        <strain evidence="3 4">JCM 30728</strain>
    </source>
</reference>
<dbReference type="Gene3D" id="2.60.40.1260">
    <property type="entry name" value="Lamin Tail domain"/>
    <property type="match status" value="1"/>
</dbReference>
<accession>A0A6P0HF91</accession>
<keyword evidence="3" id="KW-0540">Nuclease</keyword>
<dbReference type="InterPro" id="IPR047971">
    <property type="entry name" value="ExeM-like"/>
</dbReference>
<keyword evidence="3" id="KW-0255">Endonuclease</keyword>
<keyword evidence="3" id="KW-0378">Hydrolase</keyword>
<evidence type="ECO:0000313" key="3">
    <source>
        <dbReference type="EMBL" id="NEN77206.1"/>
    </source>
</evidence>
<feature type="region of interest" description="Disordered" evidence="1">
    <location>
        <begin position="703"/>
        <end position="722"/>
    </location>
</feature>
<proteinExistence type="predicted"/>
<dbReference type="Proteomes" id="UP000468687">
    <property type="component" value="Unassembled WGS sequence"/>
</dbReference>
<dbReference type="Gene3D" id="3.60.10.10">
    <property type="entry name" value="Endonuclease/exonuclease/phosphatase"/>
    <property type="match status" value="1"/>
</dbReference>
<dbReference type="InterPro" id="IPR005135">
    <property type="entry name" value="Endo/exonuclease/phosphatase"/>
</dbReference>